<dbReference type="AlphaFoldDB" id="A0AAV1JRZ6"/>
<evidence type="ECO:0000313" key="3">
    <source>
        <dbReference type="Proteomes" id="UP001497472"/>
    </source>
</evidence>
<evidence type="ECO:0000313" key="2">
    <source>
        <dbReference type="EMBL" id="CAK1552112.1"/>
    </source>
</evidence>
<sequence>MKCMVEERNDVQDDDVGCTVMMKGTVAREEREVGRVPGHGRLAAHVVVVVALRRRRRNERRRRRQASGPSPRAAREGVHRGERPDVAHARVALTAGRLRPTTDRYPARPVSLLVRHRARSSIAARPARSKRPRVAELCFEFLIYRHSSRGYVRVKQKTSTRVLVEVR</sequence>
<accession>A0AAV1JRZ6</accession>
<evidence type="ECO:0000256" key="1">
    <source>
        <dbReference type="SAM" id="MobiDB-lite"/>
    </source>
</evidence>
<name>A0AAV1JRZ6_9NEOP</name>
<gene>
    <name evidence="2" type="ORF">LNINA_LOCUS11182</name>
</gene>
<dbReference type="Proteomes" id="UP001497472">
    <property type="component" value="Unassembled WGS sequence"/>
</dbReference>
<dbReference type="EMBL" id="CAVLEF010000132">
    <property type="protein sequence ID" value="CAK1552112.1"/>
    <property type="molecule type" value="Genomic_DNA"/>
</dbReference>
<comment type="caution">
    <text evidence="2">The sequence shown here is derived from an EMBL/GenBank/DDBJ whole genome shotgun (WGS) entry which is preliminary data.</text>
</comment>
<proteinExistence type="predicted"/>
<organism evidence="2 3">
    <name type="scientific">Leptosia nina</name>
    <dbReference type="NCBI Taxonomy" id="320188"/>
    <lineage>
        <taxon>Eukaryota</taxon>
        <taxon>Metazoa</taxon>
        <taxon>Ecdysozoa</taxon>
        <taxon>Arthropoda</taxon>
        <taxon>Hexapoda</taxon>
        <taxon>Insecta</taxon>
        <taxon>Pterygota</taxon>
        <taxon>Neoptera</taxon>
        <taxon>Endopterygota</taxon>
        <taxon>Lepidoptera</taxon>
        <taxon>Glossata</taxon>
        <taxon>Ditrysia</taxon>
        <taxon>Papilionoidea</taxon>
        <taxon>Pieridae</taxon>
        <taxon>Pierinae</taxon>
        <taxon>Leptosia</taxon>
    </lineage>
</organism>
<feature type="compositionally biased region" description="Basic residues" evidence="1">
    <location>
        <begin position="56"/>
        <end position="65"/>
    </location>
</feature>
<keyword evidence="3" id="KW-1185">Reference proteome</keyword>
<protein>
    <submittedName>
        <fullName evidence="2">Uncharacterized protein</fullName>
    </submittedName>
</protein>
<reference evidence="2 3" key="1">
    <citation type="submission" date="2023-11" db="EMBL/GenBank/DDBJ databases">
        <authorList>
            <person name="Okamura Y."/>
        </authorList>
    </citation>
    <scope>NUCLEOTIDE SEQUENCE [LARGE SCALE GENOMIC DNA]</scope>
</reference>
<feature type="compositionally biased region" description="Basic and acidic residues" evidence="1">
    <location>
        <begin position="73"/>
        <end position="86"/>
    </location>
</feature>
<feature type="region of interest" description="Disordered" evidence="1">
    <location>
        <begin position="56"/>
        <end position="86"/>
    </location>
</feature>